<protein>
    <submittedName>
        <fullName evidence="1">Uncharacterized protein</fullName>
    </submittedName>
</protein>
<proteinExistence type="predicted"/>
<accession>A0A9X6Z1J4</accession>
<reference evidence="1 2" key="1">
    <citation type="submission" date="2017-09" db="EMBL/GenBank/DDBJ databases">
        <title>Large-scale bioinformatics analysis of Bacillus genomes uncovers conserved roles of natural products in bacterial physiology.</title>
        <authorList>
            <consortium name="Agbiome Team Llc"/>
            <person name="Bleich R.M."/>
            <person name="Kirk G.J."/>
            <person name="Santa Maria K.C."/>
            <person name="Allen S.E."/>
            <person name="Farag S."/>
            <person name="Shank E.A."/>
            <person name="Bowers A."/>
        </authorList>
    </citation>
    <scope>NUCLEOTIDE SEQUENCE [LARGE SCALE GENOMIC DNA]</scope>
    <source>
        <strain evidence="1 2">AFS015413</strain>
    </source>
</reference>
<evidence type="ECO:0000313" key="2">
    <source>
        <dbReference type="Proteomes" id="UP000220397"/>
    </source>
</evidence>
<dbReference type="AlphaFoldDB" id="A0A9X6Z1J4"/>
<name>A0A9X6Z1J4_BACTU</name>
<evidence type="ECO:0000313" key="1">
    <source>
        <dbReference type="EMBL" id="PFA84400.1"/>
    </source>
</evidence>
<dbReference type="EMBL" id="NTUS01000198">
    <property type="protein sequence ID" value="PFA84400.1"/>
    <property type="molecule type" value="Genomic_DNA"/>
</dbReference>
<dbReference type="RefSeq" id="WP_080775422.1">
    <property type="nucleotide sequence ID" value="NZ_JARSYC010000068.1"/>
</dbReference>
<sequence length="100" mass="11982">MIRLKQFKEMLDKGEIYIGQSDRFGKPLRQFDEVQYENEVYLVIWHPIYREFVGSHESGDCISNTNLHQSIWIRNLKEHFAKQNKKATKSELHPQLLDTF</sequence>
<dbReference type="Proteomes" id="UP000220397">
    <property type="component" value="Unassembled WGS sequence"/>
</dbReference>
<gene>
    <name evidence="1" type="ORF">CN398_32625</name>
</gene>
<comment type="caution">
    <text evidence="1">The sequence shown here is derived from an EMBL/GenBank/DDBJ whole genome shotgun (WGS) entry which is preliminary data.</text>
</comment>
<organism evidence="1 2">
    <name type="scientific">Bacillus thuringiensis</name>
    <dbReference type="NCBI Taxonomy" id="1428"/>
    <lineage>
        <taxon>Bacteria</taxon>
        <taxon>Bacillati</taxon>
        <taxon>Bacillota</taxon>
        <taxon>Bacilli</taxon>
        <taxon>Bacillales</taxon>
        <taxon>Bacillaceae</taxon>
        <taxon>Bacillus</taxon>
        <taxon>Bacillus cereus group</taxon>
    </lineage>
</organism>